<dbReference type="Gene3D" id="2.30.29.30">
    <property type="entry name" value="Pleckstrin-homology domain (PH domain)/Phosphotyrosine-binding domain (PTB)"/>
    <property type="match status" value="1"/>
</dbReference>
<dbReference type="PROSITE" id="PS01179">
    <property type="entry name" value="PID"/>
    <property type="match status" value="1"/>
</dbReference>
<dbReference type="SUPFAM" id="SSF50729">
    <property type="entry name" value="PH domain-like"/>
    <property type="match status" value="1"/>
</dbReference>
<proteinExistence type="predicted"/>
<name>A0ABN8Q9M2_9CNID</name>
<reference evidence="2 3" key="1">
    <citation type="submission" date="2022-05" db="EMBL/GenBank/DDBJ databases">
        <authorList>
            <consortium name="Genoscope - CEA"/>
            <person name="William W."/>
        </authorList>
    </citation>
    <scope>NUCLEOTIDE SEQUENCE [LARGE SCALE GENOMIC DNA]</scope>
</reference>
<gene>
    <name evidence="2" type="ORF">PLOB_00003242</name>
</gene>
<dbReference type="InterPro" id="IPR006020">
    <property type="entry name" value="PTB/PI_dom"/>
</dbReference>
<dbReference type="Pfam" id="PF00640">
    <property type="entry name" value="PID"/>
    <property type="match status" value="1"/>
</dbReference>
<dbReference type="CDD" id="cd00934">
    <property type="entry name" value="PTB"/>
    <property type="match status" value="1"/>
</dbReference>
<protein>
    <recommendedName>
        <fullName evidence="1">PID domain-containing protein</fullName>
    </recommendedName>
</protein>
<feature type="domain" description="PID" evidence="1">
    <location>
        <begin position="44"/>
        <end position="172"/>
    </location>
</feature>
<evidence type="ECO:0000313" key="3">
    <source>
        <dbReference type="Proteomes" id="UP001159405"/>
    </source>
</evidence>
<accession>A0ABN8Q9M2</accession>
<dbReference type="InterPro" id="IPR011993">
    <property type="entry name" value="PH-like_dom_sf"/>
</dbReference>
<dbReference type="Proteomes" id="UP001159405">
    <property type="component" value="Unassembled WGS sequence"/>
</dbReference>
<organism evidence="2 3">
    <name type="scientific">Porites lobata</name>
    <dbReference type="NCBI Taxonomy" id="104759"/>
    <lineage>
        <taxon>Eukaryota</taxon>
        <taxon>Metazoa</taxon>
        <taxon>Cnidaria</taxon>
        <taxon>Anthozoa</taxon>
        <taxon>Hexacorallia</taxon>
        <taxon>Scleractinia</taxon>
        <taxon>Fungiina</taxon>
        <taxon>Poritidae</taxon>
        <taxon>Porites</taxon>
    </lineage>
</organism>
<evidence type="ECO:0000259" key="1">
    <source>
        <dbReference type="PROSITE" id="PS01179"/>
    </source>
</evidence>
<keyword evidence="3" id="KW-1185">Reference proteome</keyword>
<evidence type="ECO:0000313" key="2">
    <source>
        <dbReference type="EMBL" id="CAH3158397.1"/>
    </source>
</evidence>
<sequence length="188" mass="21203">MGVIRSKQRTTKDCEEYREGNHAMVKRLSLKSLKQEYELEPSRSFIVRFAGKTETSKPGGENMDKCLKKLYKEVSDNLSSLPRVCLEISSTDVKIRWLQVAGDQEDIEVPFSRISFVVADKKHQLFAFNDFVSQKPKKAECYAFICNESEKSDVIANALSEAFKSVHQRPRRGSTLSAATGSARNVSS</sequence>
<comment type="caution">
    <text evidence="2">The sequence shown here is derived from an EMBL/GenBank/DDBJ whole genome shotgun (WGS) entry which is preliminary data.</text>
</comment>
<dbReference type="EMBL" id="CALNXK010000111">
    <property type="protein sequence ID" value="CAH3158397.1"/>
    <property type="molecule type" value="Genomic_DNA"/>
</dbReference>